<dbReference type="SUPFAM" id="SSF53098">
    <property type="entry name" value="Ribonuclease H-like"/>
    <property type="match status" value="1"/>
</dbReference>
<dbReference type="Proteomes" id="UP001234989">
    <property type="component" value="Chromosome 4"/>
</dbReference>
<organism evidence="1 2">
    <name type="scientific">Solanum verrucosum</name>
    <dbReference type="NCBI Taxonomy" id="315347"/>
    <lineage>
        <taxon>Eukaryota</taxon>
        <taxon>Viridiplantae</taxon>
        <taxon>Streptophyta</taxon>
        <taxon>Embryophyta</taxon>
        <taxon>Tracheophyta</taxon>
        <taxon>Spermatophyta</taxon>
        <taxon>Magnoliopsida</taxon>
        <taxon>eudicotyledons</taxon>
        <taxon>Gunneridae</taxon>
        <taxon>Pentapetalae</taxon>
        <taxon>asterids</taxon>
        <taxon>lamiids</taxon>
        <taxon>Solanales</taxon>
        <taxon>Solanaceae</taxon>
        <taxon>Solanoideae</taxon>
        <taxon>Solaneae</taxon>
        <taxon>Solanum</taxon>
    </lineage>
</organism>
<evidence type="ECO:0000313" key="1">
    <source>
        <dbReference type="EMBL" id="WMV24984.1"/>
    </source>
</evidence>
<dbReference type="InterPro" id="IPR036397">
    <property type="entry name" value="RNaseH_sf"/>
</dbReference>
<name>A0AAF0TMM3_SOLVR</name>
<dbReference type="EMBL" id="CP133615">
    <property type="protein sequence ID" value="WMV24984.1"/>
    <property type="molecule type" value="Genomic_DNA"/>
</dbReference>
<proteinExistence type="predicted"/>
<dbReference type="PANTHER" id="PTHR45835:SF91">
    <property type="entry name" value="RETROTRANSPOSON, TY3-GYPSY SUBCLASS-LIKE PROTEIN"/>
    <property type="match status" value="1"/>
</dbReference>
<dbReference type="AlphaFoldDB" id="A0AAF0TMM3"/>
<dbReference type="Gene3D" id="3.30.420.10">
    <property type="entry name" value="Ribonuclease H-like superfamily/Ribonuclease H"/>
    <property type="match status" value="1"/>
</dbReference>
<dbReference type="InterPro" id="IPR012337">
    <property type="entry name" value="RNaseH-like_sf"/>
</dbReference>
<evidence type="ECO:0000313" key="2">
    <source>
        <dbReference type="Proteomes" id="UP001234989"/>
    </source>
</evidence>
<evidence type="ECO:0008006" key="3">
    <source>
        <dbReference type="Google" id="ProtNLM"/>
    </source>
</evidence>
<protein>
    <recommendedName>
        <fullName evidence="3">Integrase catalytic domain-containing protein</fullName>
    </recommendedName>
</protein>
<dbReference type="GO" id="GO:0003676">
    <property type="term" value="F:nucleic acid binding"/>
    <property type="evidence" value="ECO:0007669"/>
    <property type="project" value="InterPro"/>
</dbReference>
<reference evidence="1" key="1">
    <citation type="submission" date="2023-08" db="EMBL/GenBank/DDBJ databases">
        <title>A de novo genome assembly of Solanum verrucosum Schlechtendal, a Mexican diploid species geographically isolated from the other diploid A-genome species in potato relatives.</title>
        <authorList>
            <person name="Hosaka K."/>
        </authorList>
    </citation>
    <scope>NUCLEOTIDE SEQUENCE</scope>
    <source>
        <tissue evidence="1">Young leaves</tissue>
    </source>
</reference>
<gene>
    <name evidence="1" type="ORF">MTR67_018369</name>
</gene>
<dbReference type="PANTHER" id="PTHR45835">
    <property type="entry name" value="YALI0A06105P"/>
    <property type="match status" value="1"/>
</dbReference>
<keyword evidence="2" id="KW-1185">Reference proteome</keyword>
<sequence length="122" mass="14284">MTKSDHYLPMKTSFSSKHYARLYIWKMKGLGTKVKLKTTFHPQTDGQARCTIQTIEYMLRVFVINFKSNCDDHLPLIEFSYNSNYHSSIQIAPFEALYGRRCRFLLIGLKLVSHFDRDRVGA</sequence>
<accession>A0AAF0TMM3</accession>